<reference evidence="1 2" key="1">
    <citation type="submission" date="2023-10" db="EMBL/GenBank/DDBJ databases">
        <title>Complete Genome Sequence of Limnobacter thiooxidans CS-K2T, Isolated from freshwater lake sediments in Bavaria, Germany.</title>
        <authorList>
            <person name="Naruki M."/>
            <person name="Watanabe A."/>
            <person name="Warashina T."/>
            <person name="Morita T."/>
            <person name="Arakawa K."/>
        </authorList>
    </citation>
    <scope>NUCLEOTIDE SEQUENCE [LARGE SCALE GENOMIC DNA]</scope>
    <source>
        <strain evidence="1 2">CS-K2</strain>
    </source>
</reference>
<sequence>MRKHSHKVTAPLIKRMAVKLAGSICPAPKAALQKKELAANAHIARIVKISVLTSTFFIRAR</sequence>
<organism evidence="1 2">
    <name type="scientific">Limnobacter thiooxidans</name>
    <dbReference type="NCBI Taxonomy" id="131080"/>
    <lineage>
        <taxon>Bacteria</taxon>
        <taxon>Pseudomonadati</taxon>
        <taxon>Pseudomonadota</taxon>
        <taxon>Betaproteobacteria</taxon>
        <taxon>Burkholderiales</taxon>
        <taxon>Burkholderiaceae</taxon>
        <taxon>Limnobacter</taxon>
    </lineage>
</organism>
<dbReference type="Proteomes" id="UP001329151">
    <property type="component" value="Chromosome"/>
</dbReference>
<gene>
    <name evidence="1" type="ORF">RGQ30_29060</name>
</gene>
<dbReference type="KEGG" id="lto:RGQ30_29060"/>
<protein>
    <submittedName>
        <fullName evidence="1">Uncharacterized protein</fullName>
    </submittedName>
</protein>
<keyword evidence="2" id="KW-1185">Reference proteome</keyword>
<evidence type="ECO:0000313" key="2">
    <source>
        <dbReference type="Proteomes" id="UP001329151"/>
    </source>
</evidence>
<name>A0AA86J9V9_9BURK</name>
<dbReference type="AlphaFoldDB" id="A0AA86J9V9"/>
<dbReference type="EMBL" id="AP028947">
    <property type="protein sequence ID" value="BET27405.1"/>
    <property type="molecule type" value="Genomic_DNA"/>
</dbReference>
<evidence type="ECO:0000313" key="1">
    <source>
        <dbReference type="EMBL" id="BET27405.1"/>
    </source>
</evidence>
<proteinExistence type="predicted"/>
<accession>A0AA86J9V9</accession>